<dbReference type="PANTHER" id="PTHR10491">
    <property type="entry name" value="DTDP-4-DEHYDRORHAMNOSE REDUCTASE"/>
    <property type="match status" value="1"/>
</dbReference>
<evidence type="ECO:0000259" key="1">
    <source>
        <dbReference type="Pfam" id="PF04321"/>
    </source>
</evidence>
<reference evidence="2" key="1">
    <citation type="journal article" date="2017" name="Science">
        <title>Giant viruses with an expanded complement of translation system components.</title>
        <authorList>
            <person name="Schulz F."/>
            <person name="Yutin N."/>
            <person name="Ivanova N.N."/>
            <person name="Ortega D.R."/>
            <person name="Lee T.K."/>
            <person name="Vierheilig J."/>
            <person name="Daims H."/>
            <person name="Horn M."/>
            <person name="Wagner M."/>
            <person name="Jensen G.J."/>
            <person name="Kyrpides N.C."/>
            <person name="Koonin E.V."/>
            <person name="Woyke T."/>
        </authorList>
    </citation>
    <scope>NUCLEOTIDE SEQUENCE</scope>
    <source>
        <strain evidence="2">CTV1</strain>
    </source>
</reference>
<organism evidence="2">
    <name type="scientific">Catovirus CTV1</name>
    <dbReference type="NCBI Taxonomy" id="1977631"/>
    <lineage>
        <taxon>Viruses</taxon>
        <taxon>Varidnaviria</taxon>
        <taxon>Bamfordvirae</taxon>
        <taxon>Nucleocytoviricota</taxon>
        <taxon>Megaviricetes</taxon>
        <taxon>Imitervirales</taxon>
        <taxon>Mimiviridae</taxon>
        <taxon>Klosneuvirinae</taxon>
        <taxon>Catovirus</taxon>
    </lineage>
</organism>
<name>A0A1V0SAG7_9VIRU</name>
<gene>
    <name evidence="2" type="ORF">Catovirus_1_760</name>
</gene>
<evidence type="ECO:0000313" key="2">
    <source>
        <dbReference type="EMBL" id="ARF08710.1"/>
    </source>
</evidence>
<sequence length="272" mass="31467">MKAIIFGSNGMLGYYLKKYISQKYVYVIPITRKEYDLVNLNEKSLDNLLRNCGIDENTVIINAAGVIPSSSKDQTERDFYKINSIFPILLSNIASKYKSKMIHITTDCVFSGNDGNYNENNLHDATDSYGISKSLGEYCNCTIIRTSIIGQEKYNKRSLLEWVIENREKEINGYANHYWNGVTCLELSKIIHRIITENLYWSGVRHIFTPEAVNKYQLLNMINEVYGLNITVNKFYTDKKIDKTISTVYETNSTFKIKNLISQVKELFEYKI</sequence>
<feature type="domain" description="RmlD-like substrate binding" evidence="1">
    <location>
        <begin position="1"/>
        <end position="224"/>
    </location>
</feature>
<dbReference type="InterPro" id="IPR036291">
    <property type="entry name" value="NAD(P)-bd_dom_sf"/>
</dbReference>
<dbReference type="GO" id="GO:0008831">
    <property type="term" value="F:dTDP-4-dehydrorhamnose reductase activity"/>
    <property type="evidence" value="ECO:0007669"/>
    <property type="project" value="TreeGrafter"/>
</dbReference>
<proteinExistence type="predicted"/>
<dbReference type="InterPro" id="IPR029903">
    <property type="entry name" value="RmlD-like-bd"/>
</dbReference>
<dbReference type="SUPFAM" id="SSF51735">
    <property type="entry name" value="NAD(P)-binding Rossmann-fold domains"/>
    <property type="match status" value="1"/>
</dbReference>
<accession>A0A1V0SAG7</accession>
<protein>
    <submittedName>
        <fullName evidence="2">dTDP-4-dehydrorhamnose reductase</fullName>
    </submittedName>
</protein>
<dbReference type="Pfam" id="PF04321">
    <property type="entry name" value="RmlD_sub_bind"/>
    <property type="match status" value="1"/>
</dbReference>
<dbReference type="PANTHER" id="PTHR10491:SF4">
    <property type="entry name" value="METHIONINE ADENOSYLTRANSFERASE 2 SUBUNIT BETA"/>
    <property type="match status" value="1"/>
</dbReference>
<dbReference type="Gene3D" id="3.40.50.720">
    <property type="entry name" value="NAD(P)-binding Rossmann-like Domain"/>
    <property type="match status" value="1"/>
</dbReference>
<dbReference type="EMBL" id="KY684083">
    <property type="protein sequence ID" value="ARF08710.1"/>
    <property type="molecule type" value="Genomic_DNA"/>
</dbReference>
<dbReference type="InterPro" id="IPR005913">
    <property type="entry name" value="dTDP_dehydrorham_reduct"/>
</dbReference>
<dbReference type="GO" id="GO:0019305">
    <property type="term" value="P:dTDP-rhamnose biosynthetic process"/>
    <property type="evidence" value="ECO:0007669"/>
    <property type="project" value="TreeGrafter"/>
</dbReference>